<dbReference type="PANTHER" id="PTHR42756:SF1">
    <property type="entry name" value="TRANSCRIPTIONAL REPRESSOR OF EMRAB OPERON"/>
    <property type="match status" value="1"/>
</dbReference>
<keyword evidence="2" id="KW-0238">DNA-binding</keyword>
<dbReference type="EMBL" id="JROI01000010">
    <property type="protein sequence ID" value="KGI78121.1"/>
    <property type="molecule type" value="Genomic_DNA"/>
</dbReference>
<dbReference type="Pfam" id="PF12802">
    <property type="entry name" value="MarR_2"/>
    <property type="match status" value="1"/>
</dbReference>
<dbReference type="SUPFAM" id="SSF46785">
    <property type="entry name" value="Winged helix' DNA-binding domain"/>
    <property type="match status" value="1"/>
</dbReference>
<sequence>MSTLLDSCQSMKAAVCRVAERVPDLPIDDIVLLRMLHIVNAGLDQSEERWLKPYQLGNSEFRTLMMLFSSPEQQAHPSDLCQWASQKPTNMTRIVDTLLERGLVTRRSSDADRRRIILQVTPEGSQLVRTLLPKLQPNLKALFSAFTRSESRQMTVLLEKLLRNLDAMDTVQE</sequence>
<evidence type="ECO:0000259" key="4">
    <source>
        <dbReference type="PROSITE" id="PS50995"/>
    </source>
</evidence>
<evidence type="ECO:0000313" key="5">
    <source>
        <dbReference type="EMBL" id="KGI78121.1"/>
    </source>
</evidence>
<keyword evidence="3" id="KW-0804">Transcription</keyword>
<feature type="domain" description="HTH marR-type" evidence="4">
    <location>
        <begin position="29"/>
        <end position="163"/>
    </location>
</feature>
<dbReference type="Proteomes" id="UP000029708">
    <property type="component" value="Unassembled WGS sequence"/>
</dbReference>
<dbReference type="SMART" id="SM00347">
    <property type="entry name" value="HTH_MARR"/>
    <property type="match status" value="1"/>
</dbReference>
<dbReference type="AlphaFoldDB" id="A0A099CWT0"/>
<evidence type="ECO:0000313" key="6">
    <source>
        <dbReference type="Proteomes" id="UP000029708"/>
    </source>
</evidence>
<reference evidence="5 6" key="1">
    <citation type="submission" date="2014-09" db="EMBL/GenBank/DDBJ databases">
        <title>Xanthomonadaceae 3.5X direct submission.</title>
        <authorList>
            <person name="Fang T."/>
            <person name="Wang H."/>
        </authorList>
    </citation>
    <scope>NUCLEOTIDE SEQUENCE [LARGE SCALE GENOMIC DNA]</scope>
    <source>
        <strain evidence="5 6">3.5X</strain>
    </source>
</reference>
<keyword evidence="1" id="KW-0805">Transcription regulation</keyword>
<evidence type="ECO:0000256" key="3">
    <source>
        <dbReference type="ARBA" id="ARBA00023163"/>
    </source>
</evidence>
<gene>
    <name evidence="5" type="ORF">LF63_0107155</name>
</gene>
<dbReference type="PROSITE" id="PS50995">
    <property type="entry name" value="HTH_MARR_2"/>
    <property type="match status" value="1"/>
</dbReference>
<comment type="caution">
    <text evidence="5">The sequence shown here is derived from an EMBL/GenBank/DDBJ whole genome shotgun (WGS) entry which is preliminary data.</text>
</comment>
<dbReference type="GO" id="GO:0003677">
    <property type="term" value="F:DNA binding"/>
    <property type="evidence" value="ECO:0007669"/>
    <property type="project" value="UniProtKB-KW"/>
</dbReference>
<dbReference type="Gene3D" id="1.10.10.10">
    <property type="entry name" value="Winged helix-like DNA-binding domain superfamily/Winged helix DNA-binding domain"/>
    <property type="match status" value="1"/>
</dbReference>
<dbReference type="PROSITE" id="PS01117">
    <property type="entry name" value="HTH_MARR_1"/>
    <property type="match status" value="1"/>
</dbReference>
<dbReference type="InterPro" id="IPR000835">
    <property type="entry name" value="HTH_MarR-typ"/>
</dbReference>
<dbReference type="GO" id="GO:0003700">
    <property type="term" value="F:DNA-binding transcription factor activity"/>
    <property type="evidence" value="ECO:0007669"/>
    <property type="project" value="InterPro"/>
</dbReference>
<evidence type="ECO:0000256" key="2">
    <source>
        <dbReference type="ARBA" id="ARBA00023125"/>
    </source>
</evidence>
<dbReference type="InterPro" id="IPR023187">
    <property type="entry name" value="Tscrpt_reg_MarR-type_CS"/>
</dbReference>
<accession>A0A099CWT0</accession>
<evidence type="ECO:0000256" key="1">
    <source>
        <dbReference type="ARBA" id="ARBA00023015"/>
    </source>
</evidence>
<dbReference type="HOGENOM" id="CLU_083287_17_0_6"/>
<dbReference type="PRINTS" id="PR00598">
    <property type="entry name" value="HTHMARR"/>
</dbReference>
<name>A0A099CWT0_9GAMM</name>
<dbReference type="InterPro" id="IPR036390">
    <property type="entry name" value="WH_DNA-bd_sf"/>
</dbReference>
<organism evidence="5 6">
    <name type="scientific">Oleiagrimonas soli</name>
    <dbReference type="NCBI Taxonomy" id="1543381"/>
    <lineage>
        <taxon>Bacteria</taxon>
        <taxon>Pseudomonadati</taxon>
        <taxon>Pseudomonadota</taxon>
        <taxon>Gammaproteobacteria</taxon>
        <taxon>Lysobacterales</taxon>
        <taxon>Rhodanobacteraceae</taxon>
        <taxon>Oleiagrimonas</taxon>
    </lineage>
</organism>
<dbReference type="STRING" id="1543381.LF63_0107155"/>
<protein>
    <recommendedName>
        <fullName evidence="4">HTH marR-type domain-containing protein</fullName>
    </recommendedName>
</protein>
<keyword evidence="6" id="KW-1185">Reference proteome</keyword>
<dbReference type="InterPro" id="IPR036388">
    <property type="entry name" value="WH-like_DNA-bd_sf"/>
</dbReference>
<proteinExistence type="predicted"/>
<dbReference type="PANTHER" id="PTHR42756">
    <property type="entry name" value="TRANSCRIPTIONAL REGULATOR, MARR"/>
    <property type="match status" value="1"/>
</dbReference>